<feature type="transmembrane region" description="Helical" evidence="2">
    <location>
        <begin position="31"/>
        <end position="48"/>
    </location>
</feature>
<protein>
    <recommendedName>
        <fullName evidence="3">Thioredoxin domain-containing protein</fullName>
    </recommendedName>
</protein>
<dbReference type="PANTHER" id="PTHR32234">
    <property type="entry name" value="THIOL:DISULFIDE INTERCHANGE PROTEIN DSBD"/>
    <property type="match status" value="1"/>
</dbReference>
<evidence type="ECO:0000256" key="1">
    <source>
        <dbReference type="ARBA" id="ARBA00023284"/>
    </source>
</evidence>
<dbReference type="InterPro" id="IPR017937">
    <property type="entry name" value="Thioredoxin_CS"/>
</dbReference>
<keyword evidence="2" id="KW-0472">Membrane</keyword>
<dbReference type="PANTHER" id="PTHR32234:SF0">
    <property type="entry name" value="THIOL:DISULFIDE INTERCHANGE PROTEIN DSBD"/>
    <property type="match status" value="1"/>
</dbReference>
<dbReference type="Pfam" id="PF13899">
    <property type="entry name" value="Thioredoxin_7"/>
    <property type="match status" value="1"/>
</dbReference>
<dbReference type="SUPFAM" id="SSF52833">
    <property type="entry name" value="Thioredoxin-like"/>
    <property type="match status" value="1"/>
</dbReference>
<keyword evidence="2" id="KW-0812">Transmembrane</keyword>
<evidence type="ECO:0000259" key="3">
    <source>
        <dbReference type="PROSITE" id="PS51352"/>
    </source>
</evidence>
<dbReference type="PROSITE" id="PS51352">
    <property type="entry name" value="THIOREDOXIN_2"/>
    <property type="match status" value="1"/>
</dbReference>
<dbReference type="RefSeq" id="WP_345066833.1">
    <property type="nucleotide sequence ID" value="NZ_BAABGR010000015.1"/>
</dbReference>
<dbReference type="Proteomes" id="UP001500394">
    <property type="component" value="Unassembled WGS sequence"/>
</dbReference>
<proteinExistence type="predicted"/>
<sequence>MKKGEKVFLTILIMGFLLSSMYLIYKLPQVYGKIALGVSFLVLTVSFIKIKWLRNILLIVCSGGVIFILYSGFAFLDYTENKKTVFDSIEYAVTFEKGTFKEALQKSKELNKPIFIDFYTVWCAPCLAFSKNVLTDEEVAKYMNKAFLNLKYDAEKGEGISISEKYNISSYPTLLIINHKGEIVEHINKKWVPNSENMIDISKRYLSTNISSQ</sequence>
<reference evidence="5" key="1">
    <citation type="journal article" date="2019" name="Int. J. Syst. Evol. Microbiol.">
        <title>The Global Catalogue of Microorganisms (GCM) 10K type strain sequencing project: providing services to taxonomists for standard genome sequencing and annotation.</title>
        <authorList>
            <consortium name="The Broad Institute Genomics Platform"/>
            <consortium name="The Broad Institute Genome Sequencing Center for Infectious Disease"/>
            <person name="Wu L."/>
            <person name="Ma J."/>
        </authorList>
    </citation>
    <scope>NUCLEOTIDE SEQUENCE [LARGE SCALE GENOMIC DNA]</scope>
    <source>
        <strain evidence="5">JCM 17858</strain>
    </source>
</reference>
<evidence type="ECO:0000256" key="2">
    <source>
        <dbReference type="SAM" id="Phobius"/>
    </source>
</evidence>
<dbReference type="Gene3D" id="3.40.30.10">
    <property type="entry name" value="Glutaredoxin"/>
    <property type="match status" value="1"/>
</dbReference>
<feature type="domain" description="Thioredoxin" evidence="3">
    <location>
        <begin position="69"/>
        <end position="211"/>
    </location>
</feature>
<accession>A0ABP8R1U7</accession>
<comment type="caution">
    <text evidence="4">The sequence shown here is derived from an EMBL/GenBank/DDBJ whole genome shotgun (WGS) entry which is preliminary data.</text>
</comment>
<dbReference type="PROSITE" id="PS00194">
    <property type="entry name" value="THIOREDOXIN_1"/>
    <property type="match status" value="1"/>
</dbReference>
<dbReference type="InterPro" id="IPR036249">
    <property type="entry name" value="Thioredoxin-like_sf"/>
</dbReference>
<gene>
    <name evidence="4" type="ORF">GCM10023173_14780</name>
</gene>
<organism evidence="4 5">
    <name type="scientific">Sphingobacterium thermophilum</name>
    <dbReference type="NCBI Taxonomy" id="768534"/>
    <lineage>
        <taxon>Bacteria</taxon>
        <taxon>Pseudomonadati</taxon>
        <taxon>Bacteroidota</taxon>
        <taxon>Sphingobacteriia</taxon>
        <taxon>Sphingobacteriales</taxon>
        <taxon>Sphingobacteriaceae</taxon>
        <taxon>Sphingobacterium</taxon>
    </lineage>
</organism>
<evidence type="ECO:0000313" key="4">
    <source>
        <dbReference type="EMBL" id="GAA4516067.1"/>
    </source>
</evidence>
<dbReference type="InterPro" id="IPR013766">
    <property type="entry name" value="Thioredoxin_domain"/>
</dbReference>
<keyword evidence="1" id="KW-0676">Redox-active center</keyword>
<feature type="transmembrane region" description="Helical" evidence="2">
    <location>
        <begin position="7"/>
        <end position="25"/>
    </location>
</feature>
<feature type="transmembrane region" description="Helical" evidence="2">
    <location>
        <begin position="55"/>
        <end position="76"/>
    </location>
</feature>
<evidence type="ECO:0000313" key="5">
    <source>
        <dbReference type="Proteomes" id="UP001500394"/>
    </source>
</evidence>
<keyword evidence="2" id="KW-1133">Transmembrane helix</keyword>
<keyword evidence="5" id="KW-1185">Reference proteome</keyword>
<name>A0ABP8R1U7_9SPHI</name>
<dbReference type="EMBL" id="BAABGR010000015">
    <property type="protein sequence ID" value="GAA4516067.1"/>
    <property type="molecule type" value="Genomic_DNA"/>
</dbReference>